<evidence type="ECO:0008006" key="3">
    <source>
        <dbReference type="Google" id="ProtNLM"/>
    </source>
</evidence>
<dbReference type="RefSeq" id="WP_209974535.1">
    <property type="nucleotide sequence ID" value="NZ_JAGGLB010000016.1"/>
</dbReference>
<sequence length="297" mass="33888">MKKKIPFIGLVTGITLLICSCSTTSNPRNGVVIASRDIPKETIQVTENYVSPNPEEKLPTGFTKVNIKSSLEEYINYRLWFYPEKVQGNYSAKSFDPYIGQTIDIEVRLYSDISGKKKVYAHTSIGEWLAIFEIKNGIVYCDGQVSKDENLWPQDKFEVIETFSVEVKQPHKPNYGTSSRKDRMIAALETKLKALCEDFTRGSDAEKWSNAMVYIEDFYEYESGGGAWFVRQDGYAWYSPVHLVEKNNDFEAEGMKGFGLKNINSLDKYDPGRDNFEKHIHDAVKQFTCKSNVKPGE</sequence>
<comment type="caution">
    <text evidence="1">The sequence shown here is derived from an EMBL/GenBank/DDBJ whole genome shotgun (WGS) entry which is preliminary data.</text>
</comment>
<dbReference type="Proteomes" id="UP001519287">
    <property type="component" value="Unassembled WGS sequence"/>
</dbReference>
<keyword evidence="2" id="KW-1185">Reference proteome</keyword>
<evidence type="ECO:0000313" key="1">
    <source>
        <dbReference type="EMBL" id="MBP1993028.1"/>
    </source>
</evidence>
<name>A0ABS4IZP0_9BACL</name>
<protein>
    <recommendedName>
        <fullName evidence="3">Lipoprotein</fullName>
    </recommendedName>
</protein>
<gene>
    <name evidence="1" type="ORF">J2Z66_004645</name>
</gene>
<accession>A0ABS4IZP0</accession>
<reference evidence="1 2" key="1">
    <citation type="submission" date="2021-03" db="EMBL/GenBank/DDBJ databases">
        <title>Genomic Encyclopedia of Type Strains, Phase IV (KMG-IV): sequencing the most valuable type-strain genomes for metagenomic binning, comparative biology and taxonomic classification.</title>
        <authorList>
            <person name="Goeker M."/>
        </authorList>
    </citation>
    <scope>NUCLEOTIDE SEQUENCE [LARGE SCALE GENOMIC DNA]</scope>
    <source>
        <strain evidence="1 2">DSM 26048</strain>
    </source>
</reference>
<proteinExistence type="predicted"/>
<dbReference type="EMBL" id="JAGGLB010000016">
    <property type="protein sequence ID" value="MBP1993028.1"/>
    <property type="molecule type" value="Genomic_DNA"/>
</dbReference>
<evidence type="ECO:0000313" key="2">
    <source>
        <dbReference type="Proteomes" id="UP001519287"/>
    </source>
</evidence>
<dbReference type="PROSITE" id="PS51257">
    <property type="entry name" value="PROKAR_LIPOPROTEIN"/>
    <property type="match status" value="1"/>
</dbReference>
<organism evidence="1 2">
    <name type="scientific">Paenibacillus eucommiae</name>
    <dbReference type="NCBI Taxonomy" id="1355755"/>
    <lineage>
        <taxon>Bacteria</taxon>
        <taxon>Bacillati</taxon>
        <taxon>Bacillota</taxon>
        <taxon>Bacilli</taxon>
        <taxon>Bacillales</taxon>
        <taxon>Paenibacillaceae</taxon>
        <taxon>Paenibacillus</taxon>
    </lineage>
</organism>